<dbReference type="FunFam" id="2.10.25.10:FF:000010">
    <property type="entry name" value="Pro-epidermal growth factor"/>
    <property type="match status" value="1"/>
</dbReference>
<evidence type="ECO:0000256" key="3">
    <source>
        <dbReference type="ARBA" id="ARBA00022583"/>
    </source>
</evidence>
<evidence type="ECO:0000256" key="1">
    <source>
        <dbReference type="ARBA" id="ARBA00004167"/>
    </source>
</evidence>
<dbReference type="InterPro" id="IPR000152">
    <property type="entry name" value="EGF-type_Asp/Asn_hydroxyl_site"/>
</dbReference>
<dbReference type="CDD" id="cd00112">
    <property type="entry name" value="LDLa"/>
    <property type="match status" value="7"/>
</dbReference>
<dbReference type="PROSITE" id="PS50026">
    <property type="entry name" value="EGF_3"/>
    <property type="match status" value="1"/>
</dbReference>
<keyword evidence="9 13" id="KW-1015">Disulfide bond</keyword>
<evidence type="ECO:0000256" key="7">
    <source>
        <dbReference type="ARBA" id="ARBA00022989"/>
    </source>
</evidence>
<dbReference type="Gene3D" id="2.10.25.10">
    <property type="entry name" value="Laminin"/>
    <property type="match status" value="3"/>
</dbReference>
<dbReference type="SUPFAM" id="SSF57424">
    <property type="entry name" value="LDL receptor-like module"/>
    <property type="match status" value="7"/>
</dbReference>
<feature type="disulfide bond" evidence="13">
    <location>
        <begin position="65"/>
        <end position="77"/>
    </location>
</feature>
<dbReference type="InterPro" id="IPR001881">
    <property type="entry name" value="EGF-like_Ca-bd_dom"/>
</dbReference>
<sequence length="588" mass="65691">MYLDHDNDCGDGSDEPASCVYRNCTNTEYPCENGRCVSRSATCNGYNDCHDNSDEKLSLCPNDTCPSGQFQCRNKECIPYEIVCNGVRNCTDGSDEPSSCGVNECASSILSGCEHDCINTLTSFRCTCRTGYKLASNQKNCWDCINGTDEPSDCRLSNRTCPVGLWKCDNGRCISPEQRCNGIDDCRDGSDEDERHNCAEMPCSSTQFRCPSGLRNNPRLRCLDRSAICNGVPNCMRGEDEANCTRRNCSSYQFQCANGLCVPRSYVCDHDNDCGDGSDEPASCVYRNCTNTEYRCENGRCVPRSATCNGYNDCHDNSDEKPSLCQVDTCPSGQFQCRNKECIPYEVVCNGVRNCTDGSDEPPSCGVNECASPILSGCEHGCTNTLTSFRCTCRTGYKLASNQKNCWDINECIETPSVCQQFCENIPGSYICKCAPGYVKGLDGRSCNRLNRTIVPYVYYTNKYYVRAIGLDEQNQITVARGFMELSSITYDWKDQKLYIGDRQASKIDRMNLNGTQSTVIIEGNQTRFLRALTVDWIGRKLYQLFGTPEIRVSELDGRYSIILLDSRYLSQPNYLAIDPLIGYLFYS</sequence>
<organism evidence="15 16">
    <name type="scientific">Rotaria sordida</name>
    <dbReference type="NCBI Taxonomy" id="392033"/>
    <lineage>
        <taxon>Eukaryota</taxon>
        <taxon>Metazoa</taxon>
        <taxon>Spiralia</taxon>
        <taxon>Gnathifera</taxon>
        <taxon>Rotifera</taxon>
        <taxon>Eurotatoria</taxon>
        <taxon>Bdelloidea</taxon>
        <taxon>Philodinida</taxon>
        <taxon>Philodinidae</taxon>
        <taxon>Rotaria</taxon>
    </lineage>
</organism>
<dbReference type="GO" id="GO:0006898">
    <property type="term" value="P:receptor-mediated endocytosis"/>
    <property type="evidence" value="ECO:0007669"/>
    <property type="project" value="TreeGrafter"/>
</dbReference>
<dbReference type="Pfam" id="PF07645">
    <property type="entry name" value="EGF_CA"/>
    <property type="match status" value="3"/>
</dbReference>
<feature type="disulfide bond" evidence="13">
    <location>
        <begin position="337"/>
        <end position="355"/>
    </location>
</feature>
<evidence type="ECO:0000313" key="16">
    <source>
        <dbReference type="Proteomes" id="UP000663864"/>
    </source>
</evidence>
<dbReference type="PRINTS" id="PR00261">
    <property type="entry name" value="LDLRECEPTOR"/>
</dbReference>
<keyword evidence="8" id="KW-0472">Membrane</keyword>
<evidence type="ECO:0000256" key="8">
    <source>
        <dbReference type="ARBA" id="ARBA00023136"/>
    </source>
</evidence>
<dbReference type="GO" id="GO:0005509">
    <property type="term" value="F:calcium ion binding"/>
    <property type="evidence" value="ECO:0007669"/>
    <property type="project" value="InterPro"/>
</dbReference>
<accession>A0A815SML7</accession>
<comment type="caution">
    <text evidence="15">The sequence shown here is derived from an EMBL/GenBank/DDBJ whole genome shotgun (WGS) entry which is preliminary data.</text>
</comment>
<feature type="disulfide bond" evidence="13">
    <location>
        <begin position="229"/>
        <end position="244"/>
    </location>
</feature>
<feature type="disulfide bond" evidence="13">
    <location>
        <begin position="24"/>
        <end position="36"/>
    </location>
</feature>
<keyword evidence="7" id="KW-1133">Transmembrane helix</keyword>
<dbReference type="InterPro" id="IPR011042">
    <property type="entry name" value="6-blade_b-propeller_TolB-like"/>
</dbReference>
<dbReference type="EMBL" id="CAJNOT010006711">
    <property type="protein sequence ID" value="CAF1494696.1"/>
    <property type="molecule type" value="Genomic_DNA"/>
</dbReference>
<dbReference type="GO" id="GO:0043235">
    <property type="term" value="C:receptor complex"/>
    <property type="evidence" value="ECO:0007669"/>
    <property type="project" value="TreeGrafter"/>
</dbReference>
<dbReference type="PROSITE" id="PS01186">
    <property type="entry name" value="EGF_2"/>
    <property type="match status" value="1"/>
</dbReference>
<evidence type="ECO:0000256" key="4">
    <source>
        <dbReference type="ARBA" id="ARBA00022692"/>
    </source>
</evidence>
<dbReference type="Gene3D" id="4.10.400.10">
    <property type="entry name" value="Low-density Lipoprotein Receptor"/>
    <property type="match status" value="7"/>
</dbReference>
<keyword evidence="4" id="KW-0812">Transmembrane</keyword>
<dbReference type="InterPro" id="IPR002172">
    <property type="entry name" value="LDrepeatLR_classA_rpt"/>
</dbReference>
<gene>
    <name evidence="15" type="ORF">ZHD862_LOCUS37174</name>
</gene>
<dbReference type="Pfam" id="PF00057">
    <property type="entry name" value="Ldl_recept_a"/>
    <property type="match status" value="6"/>
</dbReference>
<feature type="disulfide bond" evidence="13">
    <location>
        <begin position="249"/>
        <end position="261"/>
    </location>
</feature>
<dbReference type="PROSITE" id="PS50068">
    <property type="entry name" value="LDLRA_2"/>
    <property type="match status" value="7"/>
</dbReference>
<dbReference type="Gene3D" id="2.120.10.30">
    <property type="entry name" value="TolB, C-terminal domain"/>
    <property type="match status" value="1"/>
</dbReference>
<dbReference type="PROSITE" id="PS00010">
    <property type="entry name" value="ASX_HYDROXYL"/>
    <property type="match status" value="1"/>
</dbReference>
<dbReference type="PANTHER" id="PTHR22722">
    <property type="entry name" value="LOW-DENSITY LIPOPROTEIN RECEPTOR-RELATED PROTEIN 2-RELATED"/>
    <property type="match status" value="1"/>
</dbReference>
<keyword evidence="6" id="KW-0677">Repeat</keyword>
<evidence type="ECO:0000259" key="14">
    <source>
        <dbReference type="PROSITE" id="PS50026"/>
    </source>
</evidence>
<protein>
    <recommendedName>
        <fullName evidence="14">EGF-like domain-containing protein</fullName>
    </recommendedName>
</protein>
<evidence type="ECO:0000256" key="13">
    <source>
        <dbReference type="PROSITE-ProRule" id="PRU00124"/>
    </source>
</evidence>
<keyword evidence="2 12" id="KW-0245">EGF-like domain</keyword>
<dbReference type="InterPro" id="IPR000742">
    <property type="entry name" value="EGF"/>
</dbReference>
<keyword evidence="11" id="KW-0325">Glycoprotein</keyword>
<dbReference type="SMART" id="SM00181">
    <property type="entry name" value="EGF"/>
    <property type="match status" value="5"/>
</dbReference>
<dbReference type="SMART" id="SM00192">
    <property type="entry name" value="LDLa"/>
    <property type="match status" value="7"/>
</dbReference>
<feature type="domain" description="EGF-like" evidence="14">
    <location>
        <begin position="408"/>
        <end position="448"/>
    </location>
</feature>
<dbReference type="SUPFAM" id="SSF63825">
    <property type="entry name" value="YWTD domain"/>
    <property type="match status" value="1"/>
</dbReference>
<feature type="disulfide bond" evidence="13">
    <location>
        <begin position="256"/>
        <end position="274"/>
    </location>
</feature>
<feature type="disulfide bond" evidence="13">
    <location>
        <begin position="296"/>
        <end position="314"/>
    </location>
</feature>
<dbReference type="InterPro" id="IPR036055">
    <property type="entry name" value="LDL_receptor-like_sf"/>
</dbReference>
<keyword evidence="5" id="KW-0732">Signal</keyword>
<dbReference type="FunFam" id="4.10.400.10:FF:000011">
    <property type="entry name" value="Low-density lipoprotein receptor-related protein 1"/>
    <property type="match status" value="1"/>
</dbReference>
<dbReference type="InterPro" id="IPR051221">
    <property type="entry name" value="LDLR-related"/>
</dbReference>
<dbReference type="InterPro" id="IPR018097">
    <property type="entry name" value="EGF_Ca-bd_CS"/>
</dbReference>
<evidence type="ECO:0000313" key="15">
    <source>
        <dbReference type="EMBL" id="CAF1494696.1"/>
    </source>
</evidence>
<feature type="disulfide bond" evidence="13">
    <location>
        <begin position="330"/>
        <end position="342"/>
    </location>
</feature>
<dbReference type="InterPro" id="IPR049883">
    <property type="entry name" value="NOTCH1_EGF-like"/>
</dbReference>
<dbReference type="InterPro" id="IPR000033">
    <property type="entry name" value="LDLR_classB_rpt"/>
</dbReference>
<evidence type="ECO:0000256" key="10">
    <source>
        <dbReference type="ARBA" id="ARBA00023170"/>
    </source>
</evidence>
<dbReference type="GO" id="GO:0016324">
    <property type="term" value="C:apical plasma membrane"/>
    <property type="evidence" value="ECO:0007669"/>
    <property type="project" value="TreeGrafter"/>
</dbReference>
<dbReference type="SMART" id="SM00179">
    <property type="entry name" value="EGF_CA"/>
    <property type="match status" value="3"/>
</dbReference>
<dbReference type="SUPFAM" id="SSF57196">
    <property type="entry name" value="EGF/Laminin"/>
    <property type="match status" value="3"/>
</dbReference>
<feature type="disulfide bond" evidence="13">
    <location>
        <begin position="72"/>
        <end position="90"/>
    </location>
</feature>
<keyword evidence="3" id="KW-0254">Endocytosis</keyword>
<proteinExistence type="predicted"/>
<comment type="subcellular location">
    <subcellularLocation>
        <location evidence="1">Membrane</location>
        <topology evidence="1">Single-pass membrane protein</topology>
    </subcellularLocation>
</comment>
<evidence type="ECO:0000256" key="5">
    <source>
        <dbReference type="ARBA" id="ARBA00022729"/>
    </source>
</evidence>
<dbReference type="PANTHER" id="PTHR22722:SF14">
    <property type="entry name" value="MEGALIN, ISOFORM A"/>
    <property type="match status" value="1"/>
</dbReference>
<dbReference type="InterPro" id="IPR023415">
    <property type="entry name" value="LDLR_class-A_CS"/>
</dbReference>
<feature type="disulfide bond" evidence="13">
    <location>
        <begin position="168"/>
        <end position="186"/>
    </location>
</feature>
<dbReference type="FunFam" id="4.10.400.10:FF:000065">
    <property type="entry name" value="Transmembrane protease serine 7"/>
    <property type="match status" value="1"/>
</dbReference>
<comment type="caution">
    <text evidence="12">Lacks conserved residue(s) required for the propagation of feature annotation.</text>
</comment>
<feature type="disulfide bond" evidence="13">
    <location>
        <begin position="289"/>
        <end position="301"/>
    </location>
</feature>
<feature type="non-terminal residue" evidence="15">
    <location>
        <position position="1"/>
    </location>
</feature>
<evidence type="ECO:0000256" key="12">
    <source>
        <dbReference type="PROSITE-ProRule" id="PRU00076"/>
    </source>
</evidence>
<evidence type="ECO:0000256" key="2">
    <source>
        <dbReference type="ARBA" id="ARBA00022536"/>
    </source>
</evidence>
<dbReference type="Proteomes" id="UP000663864">
    <property type="component" value="Unassembled WGS sequence"/>
</dbReference>
<dbReference type="PROSITE" id="PS01187">
    <property type="entry name" value="EGF_CA"/>
    <property type="match status" value="1"/>
</dbReference>
<evidence type="ECO:0000256" key="6">
    <source>
        <dbReference type="ARBA" id="ARBA00022737"/>
    </source>
</evidence>
<keyword evidence="10" id="KW-0675">Receptor</keyword>
<dbReference type="PROSITE" id="PS01209">
    <property type="entry name" value="LDLRA_1"/>
    <property type="match status" value="4"/>
</dbReference>
<feature type="disulfide bond" evidence="13">
    <location>
        <begin position="31"/>
        <end position="49"/>
    </location>
</feature>
<dbReference type="FunFam" id="2.10.25.10:FF:000037">
    <property type="entry name" value="Signal peptide, CUB domain and EGF-like domain-containing 2"/>
    <property type="match status" value="1"/>
</dbReference>
<evidence type="ECO:0000256" key="9">
    <source>
        <dbReference type="ARBA" id="ARBA00023157"/>
    </source>
</evidence>
<dbReference type="SMART" id="SM00135">
    <property type="entry name" value="LY"/>
    <property type="match status" value="2"/>
</dbReference>
<feature type="disulfide bond" evidence="13">
    <location>
        <begin position="161"/>
        <end position="173"/>
    </location>
</feature>
<evidence type="ECO:0000256" key="11">
    <source>
        <dbReference type="ARBA" id="ARBA00023180"/>
    </source>
</evidence>
<name>A0A815SML7_9BILA</name>
<reference evidence="15" key="1">
    <citation type="submission" date="2021-02" db="EMBL/GenBank/DDBJ databases">
        <authorList>
            <person name="Nowell W R."/>
        </authorList>
    </citation>
    <scope>NUCLEOTIDE SEQUENCE</scope>
</reference>
<dbReference type="AlphaFoldDB" id="A0A815SML7"/>
<dbReference type="GO" id="GO:0042562">
    <property type="term" value="F:hormone binding"/>
    <property type="evidence" value="ECO:0007669"/>
    <property type="project" value="TreeGrafter"/>
</dbReference>